<feature type="domain" description="Thioredoxin" evidence="3">
    <location>
        <begin position="30"/>
        <end position="158"/>
    </location>
</feature>
<keyword evidence="1 2" id="KW-0732">Signal</keyword>
<organism evidence="4 5">
    <name type="scientific">Spirosoma soli</name>
    <dbReference type="NCBI Taxonomy" id="1770529"/>
    <lineage>
        <taxon>Bacteria</taxon>
        <taxon>Pseudomonadati</taxon>
        <taxon>Bacteroidota</taxon>
        <taxon>Cytophagia</taxon>
        <taxon>Cytophagales</taxon>
        <taxon>Cytophagaceae</taxon>
        <taxon>Spirosoma</taxon>
    </lineage>
</organism>
<dbReference type="PANTHER" id="PTHR15337">
    <property type="entry name" value="ANTERIOR GRADIENT PROTEIN-RELATED"/>
    <property type="match status" value="1"/>
</dbReference>
<proteinExistence type="predicted"/>
<keyword evidence="5" id="KW-1185">Reference proteome</keyword>
<dbReference type="InterPro" id="IPR013766">
    <property type="entry name" value="Thioredoxin_domain"/>
</dbReference>
<feature type="chain" id="PRO_5046480232" evidence="2">
    <location>
        <begin position="23"/>
        <end position="162"/>
    </location>
</feature>
<sequence>MKKVLWLLTILFVGFVFIPTNAALNLTDSNGPADKKPAAKEGPDGIQFTEASWKEILKKAKAEKKIIFLDAYASWCQPCKMLQKQVFTKKAVGDFYNDKFINVKMDMEKGEGPALAQVYPLEAYPTLLFIDGNGRVLKKVLGYQSPENLISIGKSIRFTREI</sequence>
<gene>
    <name evidence="4" type="ORF">ACFSUS_22710</name>
</gene>
<dbReference type="InterPro" id="IPR036249">
    <property type="entry name" value="Thioredoxin-like_sf"/>
</dbReference>
<comment type="caution">
    <text evidence="4">The sequence shown here is derived from an EMBL/GenBank/DDBJ whole genome shotgun (WGS) entry which is preliminary data.</text>
</comment>
<evidence type="ECO:0000313" key="5">
    <source>
        <dbReference type="Proteomes" id="UP001597469"/>
    </source>
</evidence>
<accession>A0ABW5MAJ1</accession>
<dbReference type="PROSITE" id="PS51352">
    <property type="entry name" value="THIOREDOXIN_2"/>
    <property type="match status" value="1"/>
</dbReference>
<protein>
    <submittedName>
        <fullName evidence="4">Thioredoxin family protein</fullName>
    </submittedName>
</protein>
<dbReference type="InterPro" id="IPR051099">
    <property type="entry name" value="AGR/TXD"/>
</dbReference>
<evidence type="ECO:0000256" key="2">
    <source>
        <dbReference type="SAM" id="SignalP"/>
    </source>
</evidence>
<dbReference type="RefSeq" id="WP_381526176.1">
    <property type="nucleotide sequence ID" value="NZ_JBHULN010000018.1"/>
</dbReference>
<evidence type="ECO:0000313" key="4">
    <source>
        <dbReference type="EMBL" id="MFD2573469.1"/>
    </source>
</evidence>
<evidence type="ECO:0000256" key="1">
    <source>
        <dbReference type="ARBA" id="ARBA00022729"/>
    </source>
</evidence>
<evidence type="ECO:0000259" key="3">
    <source>
        <dbReference type="PROSITE" id="PS51352"/>
    </source>
</evidence>
<dbReference type="CDD" id="cd02947">
    <property type="entry name" value="TRX_family"/>
    <property type="match status" value="1"/>
</dbReference>
<dbReference type="SUPFAM" id="SSF52833">
    <property type="entry name" value="Thioredoxin-like"/>
    <property type="match status" value="1"/>
</dbReference>
<dbReference type="EMBL" id="JBHULN010000018">
    <property type="protein sequence ID" value="MFD2573469.1"/>
    <property type="molecule type" value="Genomic_DNA"/>
</dbReference>
<dbReference type="Gene3D" id="3.40.30.10">
    <property type="entry name" value="Glutaredoxin"/>
    <property type="match status" value="1"/>
</dbReference>
<dbReference type="Pfam" id="PF13098">
    <property type="entry name" value="Thioredoxin_2"/>
    <property type="match status" value="1"/>
</dbReference>
<dbReference type="InterPro" id="IPR012336">
    <property type="entry name" value="Thioredoxin-like_fold"/>
</dbReference>
<name>A0ABW5MAJ1_9BACT</name>
<dbReference type="Proteomes" id="UP001597469">
    <property type="component" value="Unassembled WGS sequence"/>
</dbReference>
<dbReference type="PANTHER" id="PTHR15337:SF11">
    <property type="entry name" value="THIOREDOXIN DOMAIN-CONTAINING PROTEIN"/>
    <property type="match status" value="1"/>
</dbReference>
<reference evidence="5" key="1">
    <citation type="journal article" date="2019" name="Int. J. Syst. Evol. Microbiol.">
        <title>The Global Catalogue of Microorganisms (GCM) 10K type strain sequencing project: providing services to taxonomists for standard genome sequencing and annotation.</title>
        <authorList>
            <consortium name="The Broad Institute Genomics Platform"/>
            <consortium name="The Broad Institute Genome Sequencing Center for Infectious Disease"/>
            <person name="Wu L."/>
            <person name="Ma J."/>
        </authorList>
    </citation>
    <scope>NUCLEOTIDE SEQUENCE [LARGE SCALE GENOMIC DNA]</scope>
    <source>
        <strain evidence="5">KCTC 42805</strain>
    </source>
</reference>
<feature type="signal peptide" evidence="2">
    <location>
        <begin position="1"/>
        <end position="22"/>
    </location>
</feature>